<geneLocation type="plasmid" evidence="2">
    <name>pmyc1</name>
</geneLocation>
<dbReference type="RefSeq" id="WP_068004083.1">
    <property type="nucleotide sequence ID" value="NZ_CP015597.1"/>
</dbReference>
<dbReference type="Proteomes" id="UP000077143">
    <property type="component" value="Plasmid pMYC1"/>
</dbReference>
<keyword evidence="2" id="KW-1185">Reference proteome</keyword>
<evidence type="ECO:0000313" key="2">
    <source>
        <dbReference type="Proteomes" id="UP000077143"/>
    </source>
</evidence>
<dbReference type="EMBL" id="CP015597">
    <property type="protein sequence ID" value="ANE83391.1"/>
    <property type="molecule type" value="Genomic_DNA"/>
</dbReference>
<sequence>MAGAALSTPELLFYFPAESIASLTRRWQDWVSRGATVATRKDQAQDCPGTRFELLRTHILLRPVMTAAVAIAEPRLDRANSVEDKLVFFPFLPWPWPQMVGAHLIDGDPDTLWLMPRSLTVDDF</sequence>
<proteinExistence type="predicted"/>
<evidence type="ECO:0000313" key="1">
    <source>
        <dbReference type="EMBL" id="ANE83391.1"/>
    </source>
</evidence>
<dbReference type="AlphaFoldDB" id="A0A172UWB2"/>
<protein>
    <submittedName>
        <fullName evidence="1">Uncharacterized protein</fullName>
    </submittedName>
</protein>
<dbReference type="KEGG" id="madi:A7U43_28115"/>
<keyword evidence="1" id="KW-0614">Plasmid</keyword>
<accession>A0A172UWB2</accession>
<organism evidence="1 2">
    <name type="scientific">Mycobacterium adipatum</name>
    <dbReference type="NCBI Taxonomy" id="1682113"/>
    <lineage>
        <taxon>Bacteria</taxon>
        <taxon>Bacillati</taxon>
        <taxon>Actinomycetota</taxon>
        <taxon>Actinomycetes</taxon>
        <taxon>Mycobacteriales</taxon>
        <taxon>Mycobacteriaceae</taxon>
        <taxon>Mycobacterium</taxon>
    </lineage>
</organism>
<reference evidence="1 2" key="1">
    <citation type="submission" date="2016-05" db="EMBL/GenBank/DDBJ databases">
        <title>Complete genome sequence of a phthalic acid esters degrading Mycobacterium sp. YC-RL4.</title>
        <authorList>
            <person name="Ren L."/>
            <person name="Fan S."/>
            <person name="Ruth N."/>
            <person name="Jia Y."/>
            <person name="Wang J."/>
            <person name="Qiao C."/>
        </authorList>
    </citation>
    <scope>NUCLEOTIDE SEQUENCE [LARGE SCALE GENOMIC DNA]</scope>
    <source>
        <strain evidence="1 2">YC-RL4</strain>
        <plasmid evidence="2">pmyc1</plasmid>
    </source>
</reference>
<dbReference type="OrthoDB" id="4731919at2"/>
<name>A0A172UWB2_9MYCO</name>
<gene>
    <name evidence="1" type="ORF">A7U43_28115</name>
</gene>